<dbReference type="AlphaFoldDB" id="A0A8J3JGJ7"/>
<proteinExistence type="predicted"/>
<dbReference type="InterPro" id="IPR011701">
    <property type="entry name" value="MFS"/>
</dbReference>
<name>A0A8J3JGJ7_9ACTN</name>
<feature type="transmembrane region" description="Helical" evidence="5">
    <location>
        <begin position="272"/>
        <end position="290"/>
    </location>
</feature>
<feature type="transmembrane region" description="Helical" evidence="5">
    <location>
        <begin position="103"/>
        <end position="127"/>
    </location>
</feature>
<accession>A0A8J3JGJ7</accession>
<evidence type="ECO:0000256" key="4">
    <source>
        <dbReference type="ARBA" id="ARBA00023136"/>
    </source>
</evidence>
<dbReference type="PANTHER" id="PTHR23531:SF1">
    <property type="entry name" value="QUINOLENE RESISTANCE PROTEIN NORA"/>
    <property type="match status" value="1"/>
</dbReference>
<evidence type="ECO:0000313" key="8">
    <source>
        <dbReference type="Proteomes" id="UP000612808"/>
    </source>
</evidence>
<keyword evidence="3 5" id="KW-1133">Transmembrane helix</keyword>
<dbReference type="RefSeq" id="WP_203662292.1">
    <property type="nucleotide sequence ID" value="NZ_BAAAZM010000018.1"/>
</dbReference>
<keyword evidence="2 5" id="KW-0812">Transmembrane</keyword>
<feature type="transmembrane region" description="Helical" evidence="5">
    <location>
        <begin position="206"/>
        <end position="226"/>
    </location>
</feature>
<dbReference type="Gene3D" id="1.20.1250.20">
    <property type="entry name" value="MFS general substrate transporter like domains"/>
    <property type="match status" value="1"/>
</dbReference>
<dbReference type="GO" id="GO:0005886">
    <property type="term" value="C:plasma membrane"/>
    <property type="evidence" value="ECO:0007669"/>
    <property type="project" value="UniProtKB-SubCell"/>
</dbReference>
<dbReference type="InterPro" id="IPR020846">
    <property type="entry name" value="MFS_dom"/>
</dbReference>
<feature type="domain" description="Major facilitator superfamily (MFS) profile" evidence="6">
    <location>
        <begin position="1"/>
        <end position="382"/>
    </location>
</feature>
<organism evidence="7 8">
    <name type="scientific">Actinocatenispora rupis</name>
    <dbReference type="NCBI Taxonomy" id="519421"/>
    <lineage>
        <taxon>Bacteria</taxon>
        <taxon>Bacillati</taxon>
        <taxon>Actinomycetota</taxon>
        <taxon>Actinomycetes</taxon>
        <taxon>Micromonosporales</taxon>
        <taxon>Micromonosporaceae</taxon>
        <taxon>Actinocatenispora</taxon>
    </lineage>
</organism>
<reference evidence="7" key="1">
    <citation type="submission" date="2021-01" db="EMBL/GenBank/DDBJ databases">
        <title>Whole genome shotgun sequence of Actinocatenispora rupis NBRC 107355.</title>
        <authorList>
            <person name="Komaki H."/>
            <person name="Tamura T."/>
        </authorList>
    </citation>
    <scope>NUCLEOTIDE SEQUENCE</scope>
    <source>
        <strain evidence="7">NBRC 107355</strain>
    </source>
</reference>
<keyword evidence="4 5" id="KW-0472">Membrane</keyword>
<feature type="transmembrane region" description="Helical" evidence="5">
    <location>
        <begin position="232"/>
        <end position="260"/>
    </location>
</feature>
<feature type="transmembrane region" description="Helical" evidence="5">
    <location>
        <begin position="329"/>
        <end position="351"/>
    </location>
</feature>
<dbReference type="EMBL" id="BOMB01000031">
    <property type="protein sequence ID" value="GID14478.1"/>
    <property type="molecule type" value="Genomic_DNA"/>
</dbReference>
<evidence type="ECO:0000259" key="6">
    <source>
        <dbReference type="PROSITE" id="PS50850"/>
    </source>
</evidence>
<evidence type="ECO:0000256" key="3">
    <source>
        <dbReference type="ARBA" id="ARBA00022989"/>
    </source>
</evidence>
<feature type="transmembrane region" description="Helical" evidence="5">
    <location>
        <begin position="296"/>
        <end position="317"/>
    </location>
</feature>
<comment type="subcellular location">
    <subcellularLocation>
        <location evidence="1">Cell membrane</location>
        <topology evidence="1">Multi-pass membrane protein</topology>
    </subcellularLocation>
</comment>
<protein>
    <recommendedName>
        <fullName evidence="6">Major facilitator superfamily (MFS) profile domain-containing protein</fullName>
    </recommendedName>
</protein>
<evidence type="ECO:0000256" key="1">
    <source>
        <dbReference type="ARBA" id="ARBA00004651"/>
    </source>
</evidence>
<feature type="transmembrane region" description="Helical" evidence="5">
    <location>
        <begin position="16"/>
        <end position="38"/>
    </location>
</feature>
<dbReference type="GO" id="GO:0022857">
    <property type="term" value="F:transmembrane transporter activity"/>
    <property type="evidence" value="ECO:0007669"/>
    <property type="project" value="InterPro"/>
</dbReference>
<evidence type="ECO:0000313" key="7">
    <source>
        <dbReference type="EMBL" id="GID14478.1"/>
    </source>
</evidence>
<dbReference type="Pfam" id="PF07690">
    <property type="entry name" value="MFS_1"/>
    <property type="match status" value="1"/>
</dbReference>
<dbReference type="SUPFAM" id="SSF103473">
    <property type="entry name" value="MFS general substrate transporter"/>
    <property type="match status" value="1"/>
</dbReference>
<feature type="transmembrane region" description="Helical" evidence="5">
    <location>
        <begin position="44"/>
        <end position="66"/>
    </location>
</feature>
<evidence type="ECO:0000256" key="5">
    <source>
        <dbReference type="SAM" id="Phobius"/>
    </source>
</evidence>
<dbReference type="PANTHER" id="PTHR23531">
    <property type="entry name" value="QUINOLENE RESISTANCE PROTEIN NORA"/>
    <property type="match status" value="1"/>
</dbReference>
<dbReference type="Proteomes" id="UP000612808">
    <property type="component" value="Unassembled WGS sequence"/>
</dbReference>
<comment type="caution">
    <text evidence="7">The sequence shown here is derived from an EMBL/GenBank/DDBJ whole genome shotgun (WGS) entry which is preliminary data.</text>
</comment>
<feature type="transmembrane region" description="Helical" evidence="5">
    <location>
        <begin position="165"/>
        <end position="185"/>
    </location>
</feature>
<evidence type="ECO:0000256" key="2">
    <source>
        <dbReference type="ARBA" id="ARBA00022692"/>
    </source>
</evidence>
<dbReference type="PROSITE" id="PS50850">
    <property type="entry name" value="MFS"/>
    <property type="match status" value="1"/>
</dbReference>
<sequence length="382" mass="37531">MVTVAAPPTVTPVRRLWVAVLCGYLALGGTLQILPAAVVTRFGAGPATVGLVVGAAFAATAVLRPIAGRAGDAGRSRAAMLTGAALTALGAAGHLAAPNVPVLLAARLVMGFGEAALFSGGLPWVLAGVRPDRRGRVTGWFGLSMWSGLAAGPVLAALVDRLAGPAYAWGLVAALPVVSAVLVATTRRPAAPPEPTPLLPRTRRDVVPAGAALPGLLLGLAAYGYGTLSALLVLYLARIGGAGAGLAVFAAAFLAARAAGSPWVDRLGPLRVLRTVLVVEAAGLALLAAAGSPAVALTAVAVAGLGLGLVYPAASALTLGRTSGRPGAAVGAMTSFWDLGILAAGPVGGLVATRAGYPAAFAVAAVAALGCLTVTYALARSR</sequence>
<dbReference type="InterPro" id="IPR052714">
    <property type="entry name" value="MFS_Exporter"/>
</dbReference>
<dbReference type="InterPro" id="IPR036259">
    <property type="entry name" value="MFS_trans_sf"/>
</dbReference>
<gene>
    <name evidence="7" type="ORF">Aru02nite_53670</name>
</gene>
<keyword evidence="8" id="KW-1185">Reference proteome</keyword>
<feature type="transmembrane region" description="Helical" evidence="5">
    <location>
        <begin position="139"/>
        <end position="159"/>
    </location>
</feature>
<feature type="transmembrane region" description="Helical" evidence="5">
    <location>
        <begin position="357"/>
        <end position="379"/>
    </location>
</feature>
<feature type="transmembrane region" description="Helical" evidence="5">
    <location>
        <begin position="78"/>
        <end position="97"/>
    </location>
</feature>